<keyword evidence="2" id="KW-1185">Reference proteome</keyword>
<evidence type="ECO:0000313" key="2">
    <source>
        <dbReference type="Proteomes" id="UP001164539"/>
    </source>
</evidence>
<accession>A0ACC1XTE6</accession>
<gene>
    <name evidence="1" type="ORF">OWV82_012717</name>
</gene>
<reference evidence="1 2" key="1">
    <citation type="journal article" date="2023" name="Science">
        <title>Complex scaffold remodeling in plant triterpene biosynthesis.</title>
        <authorList>
            <person name="De La Pena R."/>
            <person name="Hodgson H."/>
            <person name="Liu J.C."/>
            <person name="Stephenson M.J."/>
            <person name="Martin A.C."/>
            <person name="Owen C."/>
            <person name="Harkess A."/>
            <person name="Leebens-Mack J."/>
            <person name="Jimenez L.E."/>
            <person name="Osbourn A."/>
            <person name="Sattely E.S."/>
        </authorList>
    </citation>
    <scope>NUCLEOTIDE SEQUENCE [LARGE SCALE GENOMIC DNA]</scope>
    <source>
        <strain evidence="2">cv. JPN11</strain>
        <tissue evidence="1">Leaf</tissue>
    </source>
</reference>
<dbReference type="EMBL" id="CM051400">
    <property type="protein sequence ID" value="KAJ4714197.1"/>
    <property type="molecule type" value="Genomic_DNA"/>
</dbReference>
<protein>
    <submittedName>
        <fullName evidence="1">Calmodulin-lysine N-methyltransferase</fullName>
    </submittedName>
</protein>
<name>A0ACC1XTE6_MELAZ</name>
<comment type="caution">
    <text evidence="1">The sequence shown here is derived from an EMBL/GenBank/DDBJ whole genome shotgun (WGS) entry which is preliminary data.</text>
</comment>
<dbReference type="Proteomes" id="UP001164539">
    <property type="component" value="Chromosome 7"/>
</dbReference>
<proteinExistence type="predicted"/>
<organism evidence="1 2">
    <name type="scientific">Melia azedarach</name>
    <name type="common">Chinaberry tree</name>
    <dbReference type="NCBI Taxonomy" id="155640"/>
    <lineage>
        <taxon>Eukaryota</taxon>
        <taxon>Viridiplantae</taxon>
        <taxon>Streptophyta</taxon>
        <taxon>Embryophyta</taxon>
        <taxon>Tracheophyta</taxon>
        <taxon>Spermatophyta</taxon>
        <taxon>Magnoliopsida</taxon>
        <taxon>eudicotyledons</taxon>
        <taxon>Gunneridae</taxon>
        <taxon>Pentapetalae</taxon>
        <taxon>rosids</taxon>
        <taxon>malvids</taxon>
        <taxon>Sapindales</taxon>
        <taxon>Meliaceae</taxon>
        <taxon>Melia</taxon>
    </lineage>
</organism>
<evidence type="ECO:0000313" key="1">
    <source>
        <dbReference type="EMBL" id="KAJ4714197.1"/>
    </source>
</evidence>
<sequence>MVMLIISNFSPVFWVTLNTILLLTPYIECNINANSGAFGSTNVKSMTLHWNQEDVSNIVDTFDVIVASDCTFFKEFHKDLAQIIKLLLKKMGPSEAIFFSPKRGDSLDKFLEEIAENNLHFSIKENYDAEVWRRHQMFTNEDNSWPSYNKDHSYPLLVRITL</sequence>